<keyword evidence="1" id="KW-0732">Signal</keyword>
<evidence type="ECO:0000313" key="3">
    <source>
        <dbReference type="Proteomes" id="UP000239724"/>
    </source>
</evidence>
<proteinExistence type="predicted"/>
<dbReference type="AlphaFoldDB" id="A0A2S6N501"/>
<feature type="signal peptide" evidence="1">
    <location>
        <begin position="1"/>
        <end position="19"/>
    </location>
</feature>
<protein>
    <submittedName>
        <fullName evidence="2">Uncharacterized protein</fullName>
    </submittedName>
</protein>
<dbReference type="Proteomes" id="UP000239724">
    <property type="component" value="Unassembled WGS sequence"/>
</dbReference>
<comment type="caution">
    <text evidence="2">The sequence shown here is derived from an EMBL/GenBank/DDBJ whole genome shotgun (WGS) entry which is preliminary data.</text>
</comment>
<accession>A0A2S6N501</accession>
<dbReference type="RefSeq" id="WP_104520783.1">
    <property type="nucleotide sequence ID" value="NZ_NHRY01000223.1"/>
</dbReference>
<keyword evidence="3" id="KW-1185">Reference proteome</keyword>
<evidence type="ECO:0000256" key="1">
    <source>
        <dbReference type="SAM" id="SignalP"/>
    </source>
</evidence>
<dbReference type="EMBL" id="NHRY01000223">
    <property type="protein sequence ID" value="PPQ29679.1"/>
    <property type="molecule type" value="Genomic_DNA"/>
</dbReference>
<organism evidence="2 3">
    <name type="scientific">Rhodopila globiformis</name>
    <name type="common">Rhodopseudomonas globiformis</name>
    <dbReference type="NCBI Taxonomy" id="1071"/>
    <lineage>
        <taxon>Bacteria</taxon>
        <taxon>Pseudomonadati</taxon>
        <taxon>Pseudomonadota</taxon>
        <taxon>Alphaproteobacteria</taxon>
        <taxon>Acetobacterales</taxon>
        <taxon>Acetobacteraceae</taxon>
        <taxon>Rhodopila</taxon>
    </lineage>
</organism>
<gene>
    <name evidence="2" type="ORF">CCS01_21035</name>
</gene>
<reference evidence="2 3" key="1">
    <citation type="journal article" date="2018" name="Arch. Microbiol.">
        <title>New insights into the metabolic potential of the phototrophic purple bacterium Rhodopila globiformis DSM 161(T) from its draft genome sequence and evidence for a vanadium-dependent nitrogenase.</title>
        <authorList>
            <person name="Imhoff J.F."/>
            <person name="Rahn T."/>
            <person name="Kunzel S."/>
            <person name="Neulinger S.C."/>
        </authorList>
    </citation>
    <scope>NUCLEOTIDE SEQUENCE [LARGE SCALE GENOMIC DNA]</scope>
    <source>
        <strain evidence="2 3">DSM 161</strain>
    </source>
</reference>
<evidence type="ECO:0000313" key="2">
    <source>
        <dbReference type="EMBL" id="PPQ29679.1"/>
    </source>
</evidence>
<sequence length="158" mass="17294">MKRHVLLALVCLGCSPALAQTGAGMVDGDWIGKGAFQLGPTVLACSEIRMKFVGTSTLYGVRDGSIVCESQTQNFPMHDDFEVKPDNEVYYKNQKVGRITGDRLVVLVPGPNDVGTEFTLRREGDLLYYNEVARKPGQPPMFGMVAIMQKDRNAAAKP</sequence>
<dbReference type="OrthoDB" id="8137878at2"/>
<feature type="chain" id="PRO_5015682962" evidence="1">
    <location>
        <begin position="20"/>
        <end position="158"/>
    </location>
</feature>
<name>A0A2S6N501_RHOGL</name>